<reference evidence="1 2" key="1">
    <citation type="submission" date="2018-02" db="EMBL/GenBank/DDBJ databases">
        <title>The genomes of Aspergillus section Nigri reveals drivers in fungal speciation.</title>
        <authorList>
            <consortium name="DOE Joint Genome Institute"/>
            <person name="Vesth T.C."/>
            <person name="Nybo J."/>
            <person name="Theobald S."/>
            <person name="Brandl J."/>
            <person name="Frisvad J.C."/>
            <person name="Nielsen K.F."/>
            <person name="Lyhne E.K."/>
            <person name="Kogle M.E."/>
            <person name="Kuo A."/>
            <person name="Riley R."/>
            <person name="Clum A."/>
            <person name="Nolan M."/>
            <person name="Lipzen A."/>
            <person name="Salamov A."/>
            <person name="Henrissat B."/>
            <person name="Wiebenga A."/>
            <person name="De vries R.P."/>
            <person name="Grigoriev I.V."/>
            <person name="Mortensen U.H."/>
            <person name="Andersen M.R."/>
            <person name="Baker S.E."/>
        </authorList>
    </citation>
    <scope>NUCLEOTIDE SEQUENCE [LARGE SCALE GENOMIC DNA]</scope>
    <source>
        <strain evidence="1 2">CBS 101889</strain>
    </source>
</reference>
<sequence>MYLIMQRTQKRLPYTESGTSFLHLSISWCPRNIQDCQHCAKNLISCKISHHHRSTIKSMIKRHSRQGYMTSKIVTACHQALSPLNQYIYSPLERDRHDHENVPERLFSIQAFIHVCHNDTSASIAQHRAYAH</sequence>
<dbReference type="RefSeq" id="XP_025554253.1">
    <property type="nucleotide sequence ID" value="XM_025690771.1"/>
</dbReference>
<dbReference type="EMBL" id="KZ824272">
    <property type="protein sequence ID" value="RAL15099.1"/>
    <property type="molecule type" value="Genomic_DNA"/>
</dbReference>
<dbReference type="GeneID" id="37195060"/>
<proteinExistence type="predicted"/>
<evidence type="ECO:0000313" key="1">
    <source>
        <dbReference type="EMBL" id="RAL15099.1"/>
    </source>
</evidence>
<dbReference type="Proteomes" id="UP000248961">
    <property type="component" value="Unassembled WGS sequence"/>
</dbReference>
<protein>
    <submittedName>
        <fullName evidence="1">Uncharacterized protein</fullName>
    </submittedName>
</protein>
<dbReference type="AlphaFoldDB" id="A0A395I5S1"/>
<accession>A0A395I5S1</accession>
<dbReference type="VEuPathDB" id="FungiDB:BO97DRAFT_239464"/>
<keyword evidence="2" id="KW-1185">Reference proteome</keyword>
<name>A0A395I5S1_ASPHC</name>
<organism evidence="1 2">
    <name type="scientific">Aspergillus homomorphus (strain CBS 101889)</name>
    <dbReference type="NCBI Taxonomy" id="1450537"/>
    <lineage>
        <taxon>Eukaryota</taxon>
        <taxon>Fungi</taxon>
        <taxon>Dikarya</taxon>
        <taxon>Ascomycota</taxon>
        <taxon>Pezizomycotina</taxon>
        <taxon>Eurotiomycetes</taxon>
        <taxon>Eurotiomycetidae</taxon>
        <taxon>Eurotiales</taxon>
        <taxon>Aspergillaceae</taxon>
        <taxon>Aspergillus</taxon>
        <taxon>Aspergillus subgen. Circumdati</taxon>
    </lineage>
</organism>
<evidence type="ECO:0000313" key="2">
    <source>
        <dbReference type="Proteomes" id="UP000248961"/>
    </source>
</evidence>
<gene>
    <name evidence="1" type="ORF">BO97DRAFT_239464</name>
</gene>